<feature type="binding site" evidence="5">
    <location>
        <begin position="100"/>
        <end position="103"/>
    </location>
    <ligand>
        <name>GTP</name>
        <dbReference type="ChEBI" id="CHEBI:37565"/>
    </ligand>
</feature>
<feature type="binding site" evidence="5">
    <location>
        <position position="180"/>
    </location>
    <ligand>
        <name>GTP</name>
        <dbReference type="ChEBI" id="CHEBI:37565"/>
    </ligand>
</feature>
<keyword evidence="3 5" id="KW-0342">GTP-binding</keyword>
<keyword evidence="7" id="KW-1185">Reference proteome</keyword>
<keyword evidence="2 5" id="KW-0547">Nucleotide-binding</keyword>
<dbReference type="InterPro" id="IPR001019">
    <property type="entry name" value="Gprotein_alpha_su"/>
</dbReference>
<dbReference type="PROSITE" id="PS51882">
    <property type="entry name" value="G_ALPHA"/>
    <property type="match status" value="1"/>
</dbReference>
<evidence type="ECO:0000256" key="3">
    <source>
        <dbReference type="ARBA" id="ARBA00023134"/>
    </source>
</evidence>
<dbReference type="InterPro" id="IPR027417">
    <property type="entry name" value="P-loop_NTPase"/>
</dbReference>
<dbReference type="SUPFAM" id="SSF52540">
    <property type="entry name" value="P-loop containing nucleoside triphosphate hydrolases"/>
    <property type="match status" value="1"/>
</dbReference>
<dbReference type="GO" id="GO:0005525">
    <property type="term" value="F:GTP binding"/>
    <property type="evidence" value="ECO:0007669"/>
    <property type="project" value="UniProtKB-KW"/>
</dbReference>
<keyword evidence="1" id="KW-0479">Metal-binding</keyword>
<feature type="binding site" evidence="5">
    <location>
        <begin position="25"/>
        <end position="29"/>
    </location>
    <ligand>
        <name>GTP</name>
        <dbReference type="ChEBI" id="CHEBI:37565"/>
    </ligand>
</feature>
<dbReference type="GO" id="GO:0046872">
    <property type="term" value="F:metal ion binding"/>
    <property type="evidence" value="ECO:0007669"/>
    <property type="project" value="UniProtKB-KW"/>
</dbReference>
<dbReference type="PANTHER" id="PTHR10218">
    <property type="entry name" value="GTP-BINDING PROTEIN ALPHA SUBUNIT"/>
    <property type="match status" value="1"/>
</dbReference>
<evidence type="ECO:0000256" key="4">
    <source>
        <dbReference type="ARBA" id="ARBA00023224"/>
    </source>
</evidence>
<name>A0ABD2QFT3_9PLAT</name>
<dbReference type="CDD" id="cd00066">
    <property type="entry name" value="G-alpha"/>
    <property type="match status" value="1"/>
</dbReference>
<dbReference type="GO" id="GO:0007165">
    <property type="term" value="P:signal transduction"/>
    <property type="evidence" value="ECO:0007669"/>
    <property type="project" value="UniProtKB-KW"/>
</dbReference>
<dbReference type="PRINTS" id="PR00318">
    <property type="entry name" value="GPROTEINA"/>
</dbReference>
<evidence type="ECO:0000313" key="7">
    <source>
        <dbReference type="Proteomes" id="UP001626550"/>
    </source>
</evidence>
<dbReference type="SMART" id="SM00275">
    <property type="entry name" value="G_alpha"/>
    <property type="match status" value="1"/>
</dbReference>
<proteinExistence type="predicted"/>
<protein>
    <submittedName>
        <fullName evidence="6">Guanine nucleotide-binding protein G(I) subunit alpha-1</fullName>
    </submittedName>
</protein>
<dbReference type="PANTHER" id="PTHR10218:SF302">
    <property type="entry name" value="GUANINE NUCLEOTIDE-BINDING PROTEIN ALPHA-5 SUBUNIT"/>
    <property type="match status" value="1"/>
</dbReference>
<evidence type="ECO:0000256" key="2">
    <source>
        <dbReference type="ARBA" id="ARBA00022741"/>
    </source>
</evidence>
<sequence length="208" mass="23760">MRLSALHTETTVPLNRMFSEPDLFDVGGQRSERKKWMHCFDGVTAIIFLVALSEYDLGLAEDQEVVSYSILNRLRESMNLFDSICNNKWFQKTSIILFLNKKDLFEKKLCTSPLSTYFPDYTGELNLSIDQLNGIWTIICYFRFAGGPSYDNGIAYIKTKFMALNRRPESKAIYCHPTCATDTQNMEAVFSDVTDVIIKNNLANCGLI</sequence>
<evidence type="ECO:0000313" key="6">
    <source>
        <dbReference type="EMBL" id="KAL3318400.1"/>
    </source>
</evidence>
<reference evidence="6 7" key="1">
    <citation type="submission" date="2024-11" db="EMBL/GenBank/DDBJ databases">
        <title>Adaptive evolution of stress response genes in parasites aligns with host niche diversity.</title>
        <authorList>
            <person name="Hahn C."/>
            <person name="Resl P."/>
        </authorList>
    </citation>
    <scope>NUCLEOTIDE SEQUENCE [LARGE SCALE GENOMIC DNA]</scope>
    <source>
        <strain evidence="6">EGGRZ-B1_66</strain>
        <tissue evidence="6">Body</tissue>
    </source>
</reference>
<gene>
    <name evidence="6" type="primary">GNAI1</name>
    <name evidence="6" type="ORF">Ciccas_002939</name>
</gene>
<dbReference type="FunFam" id="3.40.50.300:FF:000720">
    <property type="entry name" value="Guanine nucleotide-binding protein G(k) subunit alpha"/>
    <property type="match status" value="1"/>
</dbReference>
<evidence type="ECO:0000256" key="1">
    <source>
        <dbReference type="ARBA" id="ARBA00022723"/>
    </source>
</evidence>
<keyword evidence="4" id="KW-0807">Transducer</keyword>
<evidence type="ECO:0000256" key="5">
    <source>
        <dbReference type="PIRSR" id="PIRSR601019-1"/>
    </source>
</evidence>
<organism evidence="6 7">
    <name type="scientific">Cichlidogyrus casuarinus</name>
    <dbReference type="NCBI Taxonomy" id="1844966"/>
    <lineage>
        <taxon>Eukaryota</taxon>
        <taxon>Metazoa</taxon>
        <taxon>Spiralia</taxon>
        <taxon>Lophotrochozoa</taxon>
        <taxon>Platyhelminthes</taxon>
        <taxon>Monogenea</taxon>
        <taxon>Monopisthocotylea</taxon>
        <taxon>Dactylogyridea</taxon>
        <taxon>Ancyrocephalidae</taxon>
        <taxon>Cichlidogyrus</taxon>
    </lineage>
</organism>
<dbReference type="Proteomes" id="UP001626550">
    <property type="component" value="Unassembled WGS sequence"/>
</dbReference>
<dbReference type="Pfam" id="PF00503">
    <property type="entry name" value="G-alpha"/>
    <property type="match status" value="1"/>
</dbReference>
<dbReference type="Gene3D" id="3.40.50.300">
    <property type="entry name" value="P-loop containing nucleotide triphosphate hydrolases"/>
    <property type="match status" value="1"/>
</dbReference>
<comment type="caution">
    <text evidence="6">The sequence shown here is derived from an EMBL/GenBank/DDBJ whole genome shotgun (WGS) entry which is preliminary data.</text>
</comment>
<dbReference type="EMBL" id="JBJKFK010000248">
    <property type="protein sequence ID" value="KAL3318400.1"/>
    <property type="molecule type" value="Genomic_DNA"/>
</dbReference>
<accession>A0ABD2QFT3</accession>
<dbReference type="AlphaFoldDB" id="A0ABD2QFT3"/>